<feature type="non-terminal residue" evidence="1">
    <location>
        <position position="356"/>
    </location>
</feature>
<dbReference type="Proteomes" id="UP000229834">
    <property type="component" value="Unassembled WGS sequence"/>
</dbReference>
<protein>
    <submittedName>
        <fullName evidence="1">Uncharacterized protein</fullName>
    </submittedName>
</protein>
<gene>
    <name evidence="1" type="ORF">COV95_02170</name>
</gene>
<dbReference type="EMBL" id="PCVC01000063">
    <property type="protein sequence ID" value="PIQ66800.1"/>
    <property type="molecule type" value="Genomic_DNA"/>
</dbReference>
<proteinExistence type="predicted"/>
<dbReference type="AlphaFoldDB" id="A0A2H0K6C0"/>
<reference evidence="1 2" key="1">
    <citation type="submission" date="2017-09" db="EMBL/GenBank/DDBJ databases">
        <title>Depth-based differentiation of microbial function through sediment-hosted aquifers and enrichment of novel symbionts in the deep terrestrial subsurface.</title>
        <authorList>
            <person name="Probst A.J."/>
            <person name="Ladd B."/>
            <person name="Jarett J.K."/>
            <person name="Geller-Mcgrath D.E."/>
            <person name="Sieber C.M."/>
            <person name="Emerson J.B."/>
            <person name="Anantharaman K."/>
            <person name="Thomas B.C."/>
            <person name="Malmstrom R."/>
            <person name="Stieglmeier M."/>
            <person name="Klingl A."/>
            <person name="Woyke T."/>
            <person name="Ryan C.M."/>
            <person name="Banfield J.F."/>
        </authorList>
    </citation>
    <scope>NUCLEOTIDE SEQUENCE [LARGE SCALE GENOMIC DNA]</scope>
    <source>
        <strain evidence="1">CG11_big_fil_rev_8_21_14_0_20_40_24</strain>
    </source>
</reference>
<evidence type="ECO:0000313" key="2">
    <source>
        <dbReference type="Proteomes" id="UP000229834"/>
    </source>
</evidence>
<name>A0A2H0K6C0_9BACT</name>
<feature type="non-terminal residue" evidence="1">
    <location>
        <position position="1"/>
    </location>
</feature>
<evidence type="ECO:0000313" key="1">
    <source>
        <dbReference type="EMBL" id="PIQ66800.1"/>
    </source>
</evidence>
<accession>A0A2H0K6C0</accession>
<organism evidence="1 2">
    <name type="scientific">Candidatus Zambryskibacteria bacterium CG11_big_fil_rev_8_21_14_0_20_40_24</name>
    <dbReference type="NCBI Taxonomy" id="1975116"/>
    <lineage>
        <taxon>Bacteria</taxon>
        <taxon>Candidatus Zambryskiibacteriota</taxon>
    </lineage>
</organism>
<comment type="caution">
    <text evidence="1">The sequence shown here is derived from an EMBL/GenBank/DDBJ whole genome shotgun (WGS) entry which is preliminary data.</text>
</comment>
<sequence>NQALLNNASSIQNSLDSWVPPAGIKVIQIVGWGLDTIRGIRYDDCDIPLCPNNLSNLDRDPVFTLDGDKTVVVPSANAIQGVDTYYLNLRDYNQELFLNARRNRDHVDIFEVDSIQELVKSIIIDGTDNLPKHITTTKPIFTDNDRSLRFRVYSPVFLDVYDSSGNHTGLVPNFDPNSDLRSVEANIPNSYYLEFGEAKYSGSGSPDDITIVLTGEAVGTFTLEIDELSGDVVSVTTIFKDIPVVENTHGVVEIKNESAPLSLSLDIDNDGISDAVIEPGLGVNTEEVVNILRGIMKTLNLTDKQKTRLNKVLNRIDKVLAKEGGCDEKKKQEKCENRIKHRLSNTLERLHKTLER</sequence>